<dbReference type="Proteomes" id="UP001595855">
    <property type="component" value="Unassembled WGS sequence"/>
</dbReference>
<proteinExistence type="predicted"/>
<organism evidence="1 2">
    <name type="scientific">Streptomyces lienomycini</name>
    <dbReference type="NCBI Taxonomy" id="284035"/>
    <lineage>
        <taxon>Bacteria</taxon>
        <taxon>Bacillati</taxon>
        <taxon>Actinomycetota</taxon>
        <taxon>Actinomycetes</taxon>
        <taxon>Kitasatosporales</taxon>
        <taxon>Streptomycetaceae</taxon>
        <taxon>Streptomyces</taxon>
    </lineage>
</organism>
<keyword evidence="2" id="KW-1185">Reference proteome</keyword>
<comment type="caution">
    <text evidence="1">The sequence shown here is derived from an EMBL/GenBank/DDBJ whole genome shotgun (WGS) entry which is preliminary data.</text>
</comment>
<name>A0ABV9X2C1_9ACTN</name>
<evidence type="ECO:0000313" key="1">
    <source>
        <dbReference type="EMBL" id="MFC5019654.1"/>
    </source>
</evidence>
<reference evidence="2" key="1">
    <citation type="journal article" date="2019" name="Int. J. Syst. Evol. Microbiol.">
        <title>The Global Catalogue of Microorganisms (GCM) 10K type strain sequencing project: providing services to taxonomists for standard genome sequencing and annotation.</title>
        <authorList>
            <consortium name="The Broad Institute Genomics Platform"/>
            <consortium name="The Broad Institute Genome Sequencing Center for Infectious Disease"/>
            <person name="Wu L."/>
            <person name="Ma J."/>
        </authorList>
    </citation>
    <scope>NUCLEOTIDE SEQUENCE [LARGE SCALE GENOMIC DNA]</scope>
    <source>
        <strain evidence="2">CGMCC 4.1542</strain>
    </source>
</reference>
<dbReference type="EMBL" id="JBHSJO010000001">
    <property type="protein sequence ID" value="MFC5019654.1"/>
    <property type="molecule type" value="Genomic_DNA"/>
</dbReference>
<sequence>MNEHEIPPPDGRPVDVYLDLLRVRMPNDDYQLLLSVVEPVLQAIDEQQMPAIDFSLDGDNAEPLPQEIRDEAALVIATAVTGRLDNEVVEISTDETGPVRVVTDAVTASDPERLGEIADYLKERHQQNEELRGIAEASGLPSDF</sequence>
<evidence type="ECO:0000313" key="2">
    <source>
        <dbReference type="Proteomes" id="UP001595855"/>
    </source>
</evidence>
<accession>A0ABV9X2C1</accession>
<dbReference type="RefSeq" id="WP_271414322.1">
    <property type="nucleotide sequence ID" value="NZ_BAAATN010000012.1"/>
</dbReference>
<protein>
    <submittedName>
        <fullName evidence="1">Uncharacterized protein</fullName>
    </submittedName>
</protein>
<gene>
    <name evidence="1" type="ORF">ACFPRC_32925</name>
</gene>